<dbReference type="PRINTS" id="PR00113">
    <property type="entry name" value="ALKPHPHTASE"/>
</dbReference>
<dbReference type="CDD" id="cd16012">
    <property type="entry name" value="ALP"/>
    <property type="match status" value="1"/>
</dbReference>
<keyword evidence="3" id="KW-0460">Magnesium</keyword>
<feature type="binding site" evidence="3">
    <location>
        <position position="112"/>
    </location>
    <ligand>
        <name>Mg(2+)</name>
        <dbReference type="ChEBI" id="CHEBI:18420"/>
    </ligand>
</feature>
<dbReference type="AlphaFoldDB" id="A0A3P8BYD0"/>
<name>A0A3P8BYD0_HELPZ</name>
<evidence type="ECO:0000256" key="2">
    <source>
        <dbReference type="ARBA" id="ARBA00022553"/>
    </source>
</evidence>
<keyword evidence="3" id="KW-0862">Zinc</keyword>
<feature type="binding site" evidence="3">
    <location>
        <position position="302"/>
    </location>
    <ligand>
        <name>Zn(2+)</name>
        <dbReference type="ChEBI" id="CHEBI:29105"/>
        <label>2</label>
    </ligand>
</feature>
<dbReference type="Pfam" id="PF00245">
    <property type="entry name" value="Alk_phosphatase"/>
    <property type="match status" value="1"/>
</dbReference>
<proteinExistence type="inferred from homology"/>
<dbReference type="EMBL" id="UZAH01030614">
    <property type="protein sequence ID" value="VDP11134.1"/>
    <property type="molecule type" value="Genomic_DNA"/>
</dbReference>
<keyword evidence="3" id="KW-0479">Metal-binding</keyword>
<dbReference type="InterPro" id="IPR001952">
    <property type="entry name" value="Alkaline_phosphatase"/>
</dbReference>
<organism evidence="5">
    <name type="scientific">Heligmosomoides polygyrus</name>
    <name type="common">Parasitic roundworm</name>
    <dbReference type="NCBI Taxonomy" id="6339"/>
    <lineage>
        <taxon>Eukaryota</taxon>
        <taxon>Metazoa</taxon>
        <taxon>Ecdysozoa</taxon>
        <taxon>Nematoda</taxon>
        <taxon>Chromadorea</taxon>
        <taxon>Rhabditida</taxon>
        <taxon>Rhabditina</taxon>
        <taxon>Rhabditomorpha</taxon>
        <taxon>Strongyloidea</taxon>
        <taxon>Heligmosomidae</taxon>
        <taxon>Heligmosomoides</taxon>
    </lineage>
</organism>
<feature type="binding site" evidence="3">
    <location>
        <position position="303"/>
    </location>
    <ligand>
        <name>Zn(2+)</name>
        <dbReference type="ChEBI" id="CHEBI:29105"/>
        <label>2</label>
    </ligand>
</feature>
<feature type="binding site" evidence="3">
    <location>
        <position position="110"/>
    </location>
    <ligand>
        <name>Mg(2+)</name>
        <dbReference type="ChEBI" id="CHEBI:18420"/>
    </ligand>
</feature>
<feature type="binding site" evidence="3">
    <location>
        <position position="380"/>
    </location>
    <ligand>
        <name>Zn(2+)</name>
        <dbReference type="ChEBI" id="CHEBI:29105"/>
        <label>2</label>
    </ligand>
</feature>
<comment type="cofactor">
    <cofactor evidence="3">
        <name>Mg(2+)</name>
        <dbReference type="ChEBI" id="CHEBI:18420"/>
    </cofactor>
    <text evidence="3">Binds 1 Mg(2+) ion.</text>
</comment>
<comment type="similarity">
    <text evidence="4">Belongs to the alkaline phosphatase family.</text>
</comment>
<dbReference type="PANTHER" id="PTHR11596">
    <property type="entry name" value="ALKALINE PHOSPHATASE"/>
    <property type="match status" value="1"/>
</dbReference>
<dbReference type="Proteomes" id="UP000050761">
    <property type="component" value="Unassembled WGS sequence"/>
</dbReference>
<reference evidence="7" key="2">
    <citation type="submission" date="2019-09" db="UniProtKB">
        <authorList>
            <consortium name="WormBaseParasite"/>
        </authorList>
    </citation>
    <scope>IDENTIFICATION</scope>
</reference>
<dbReference type="SUPFAM" id="SSF53649">
    <property type="entry name" value="Alkaline phosphatase-like"/>
    <property type="match status" value="1"/>
</dbReference>
<dbReference type="EC" id="3.1.3.1" evidence="1"/>
<comment type="cofactor">
    <cofactor evidence="3">
        <name>Zn(2+)</name>
        <dbReference type="ChEBI" id="CHEBI:29105"/>
    </cofactor>
    <text evidence="3">Binds 2 Zn(2+) ions.</text>
</comment>
<dbReference type="GO" id="GO:0004035">
    <property type="term" value="F:alkaline phosphatase activity"/>
    <property type="evidence" value="ECO:0007669"/>
    <property type="project" value="UniProtKB-EC"/>
</dbReference>
<dbReference type="OrthoDB" id="5818554at2759"/>
<dbReference type="GO" id="GO:0046872">
    <property type="term" value="F:metal ion binding"/>
    <property type="evidence" value="ECO:0007669"/>
    <property type="project" value="UniProtKB-KW"/>
</dbReference>
<protein>
    <recommendedName>
        <fullName evidence="1">alkaline phosphatase</fullName>
        <ecNumber evidence="1">3.1.3.1</ecNumber>
    </recommendedName>
</protein>
<reference evidence="5 6" key="1">
    <citation type="submission" date="2018-11" db="EMBL/GenBank/DDBJ databases">
        <authorList>
            <consortium name="Pathogen Informatics"/>
        </authorList>
    </citation>
    <scope>NUCLEOTIDE SEQUENCE [LARGE SCALE GENOMIC DNA]</scope>
</reference>
<dbReference type="PANTHER" id="PTHR11596:SF5">
    <property type="entry name" value="ALKALINE PHOSPHATASE"/>
    <property type="match status" value="1"/>
</dbReference>
<gene>
    <name evidence="5" type="ORF">HPBE_LOCUS18322</name>
</gene>
<evidence type="ECO:0000256" key="4">
    <source>
        <dbReference type="RuleBase" id="RU003946"/>
    </source>
</evidence>
<evidence type="ECO:0000256" key="3">
    <source>
        <dbReference type="PIRSR" id="PIRSR601952-2"/>
    </source>
</evidence>
<evidence type="ECO:0000313" key="5">
    <source>
        <dbReference type="EMBL" id="VDP11134.1"/>
    </source>
</evidence>
<feature type="binding site" evidence="3">
    <location>
        <position position="261"/>
    </location>
    <ligand>
        <name>Zn(2+)</name>
        <dbReference type="ChEBI" id="CHEBI:29105"/>
        <label>2</label>
    </ligand>
</feature>
<keyword evidence="2" id="KW-0597">Phosphoprotein</keyword>
<dbReference type="InterPro" id="IPR017850">
    <property type="entry name" value="Alkaline_phosphatase_core_sf"/>
</dbReference>
<dbReference type="Gene3D" id="3.40.720.10">
    <property type="entry name" value="Alkaline Phosphatase, subunit A"/>
    <property type="match status" value="1"/>
</dbReference>
<dbReference type="WBParaSite" id="HPBE_0001832601-mRNA-1">
    <property type="protein sequence ID" value="HPBE_0001832601-mRNA-1"/>
    <property type="gene ID" value="HPBE_0001832601"/>
</dbReference>
<feature type="binding site" evidence="3">
    <location>
        <position position="256"/>
    </location>
    <ligand>
        <name>Mg(2+)</name>
        <dbReference type="ChEBI" id="CHEBI:18420"/>
    </ligand>
</feature>
<sequence length="449" mass="49599">MLSCLDEFSKPPRHGFGGWSNGFVDRQKNEAAGSEVVHVLQVNTRSLGMKPTSKEICTSEAEMHIVDGLVEGALQLSNSCRFFDALAYVNDGAAFADMSIGFVTSTRVTHATPAALYAKGVDRDAEYDEADVRCVNDIAKQLLSYPASEFKVMMGGGSKYLMDKSRNGSRGDGLNVDLEWKELGGNRTILRTVDDLTQLNVAEDEKLLGIFADSHFPYYMDEVLENRQTVPRLHEMTRKAVEHLQKNDEGFFLMVEGGLIDMAEHENWMHVTFSEVYEFEEAIRVARETTSSDDTLIIVTADHGHALTLPGYLPAVETIFESSSTHDNKHKDGGAEFFVPAMFFATGPGYREGFGTHDSAAVEQPFYRQPSAIPTKYGYHGGEDVGIWADGPFSHLFSSSMENTEVAYTMKFLLCAGTEGHSICDIGRREEDIADGAPTDSFEKSKLPV</sequence>
<dbReference type="SMART" id="SM00098">
    <property type="entry name" value="alkPPc"/>
    <property type="match status" value="1"/>
</dbReference>
<evidence type="ECO:0000313" key="7">
    <source>
        <dbReference type="WBParaSite" id="HPBE_0001832601-mRNA-1"/>
    </source>
</evidence>
<evidence type="ECO:0000256" key="1">
    <source>
        <dbReference type="ARBA" id="ARBA00012647"/>
    </source>
</evidence>
<accession>A0A3P8BYD0</accession>
<feature type="binding site" evidence="3">
    <location>
        <position position="265"/>
    </location>
    <ligand>
        <name>Zn(2+)</name>
        <dbReference type="ChEBI" id="CHEBI:29105"/>
        <label>2</label>
    </ligand>
</feature>
<evidence type="ECO:0000313" key="6">
    <source>
        <dbReference type="Proteomes" id="UP000050761"/>
    </source>
</evidence>
<keyword evidence="6" id="KW-1185">Reference proteome</keyword>